<dbReference type="Pfam" id="PF03222">
    <property type="entry name" value="Trp_Tyr_perm"/>
    <property type="match status" value="1"/>
</dbReference>
<comment type="subcellular location">
    <subcellularLocation>
        <location evidence="1">Cell inner membrane</location>
        <topology evidence="1">Multi-pass membrane protein</topology>
    </subcellularLocation>
</comment>
<feature type="transmembrane region" description="Helical" evidence="8">
    <location>
        <begin position="378"/>
        <end position="395"/>
    </location>
</feature>
<evidence type="ECO:0000256" key="2">
    <source>
        <dbReference type="ARBA" id="ARBA00022448"/>
    </source>
</evidence>
<keyword evidence="3" id="KW-1003">Cell membrane</keyword>
<dbReference type="Gene3D" id="1.20.1740.10">
    <property type="entry name" value="Amino acid/polyamine transporter I"/>
    <property type="match status" value="1"/>
</dbReference>
<gene>
    <name evidence="9" type="ORF">COT81_03300</name>
</gene>
<dbReference type="PANTHER" id="PTHR32195:SF26">
    <property type="entry name" value="TRYPTOPHAN OR TYROSINE TRANSPORTER PROTEIN"/>
    <property type="match status" value="1"/>
</dbReference>
<keyword evidence="5 8" id="KW-0812">Transmembrane</keyword>
<proteinExistence type="predicted"/>
<evidence type="ECO:0000256" key="1">
    <source>
        <dbReference type="ARBA" id="ARBA00004429"/>
    </source>
</evidence>
<evidence type="ECO:0000313" key="10">
    <source>
        <dbReference type="Proteomes" id="UP000230935"/>
    </source>
</evidence>
<feature type="transmembrane region" description="Helical" evidence="8">
    <location>
        <begin position="95"/>
        <end position="120"/>
    </location>
</feature>
<evidence type="ECO:0000256" key="3">
    <source>
        <dbReference type="ARBA" id="ARBA00022475"/>
    </source>
</evidence>
<organism evidence="9 10">
    <name type="scientific">Candidatus Buchananbacteria bacterium CG10_big_fil_rev_8_21_14_0_10_42_9</name>
    <dbReference type="NCBI Taxonomy" id="1974526"/>
    <lineage>
        <taxon>Bacteria</taxon>
        <taxon>Candidatus Buchananiibacteriota</taxon>
    </lineage>
</organism>
<evidence type="ECO:0000256" key="5">
    <source>
        <dbReference type="ARBA" id="ARBA00022692"/>
    </source>
</evidence>
<feature type="transmembrane region" description="Helical" evidence="8">
    <location>
        <begin position="48"/>
        <end position="69"/>
    </location>
</feature>
<dbReference type="AlphaFoldDB" id="A0A2H0W184"/>
<keyword evidence="7 8" id="KW-0472">Membrane</keyword>
<feature type="transmembrane region" description="Helical" evidence="8">
    <location>
        <begin position="20"/>
        <end position="42"/>
    </location>
</feature>
<evidence type="ECO:0000256" key="6">
    <source>
        <dbReference type="ARBA" id="ARBA00022989"/>
    </source>
</evidence>
<feature type="transmembrane region" description="Helical" evidence="8">
    <location>
        <begin position="166"/>
        <end position="187"/>
    </location>
</feature>
<dbReference type="Proteomes" id="UP000230935">
    <property type="component" value="Unassembled WGS sequence"/>
</dbReference>
<feature type="transmembrane region" description="Helical" evidence="8">
    <location>
        <begin position="140"/>
        <end position="161"/>
    </location>
</feature>
<comment type="caution">
    <text evidence="9">The sequence shown here is derived from an EMBL/GenBank/DDBJ whole genome shotgun (WGS) entry which is preliminary data.</text>
</comment>
<sequence>MIKPKLVDKPNHIDQELGYWQAVAILVGTVIGAGILGIPYVVSKTGLVLGLVIIVIIFLALTSKSLLLAEVTLRTRASYQLPGYAGAYLGPWAKWLYTFVQVSASYGAIIAYIVGVGTILSEIIGGPTYQLLNLTINPTIYWGVAFAALGGMVVYAGLILLRKIELWLTIFLALIVIILAVIGWNGIEKQLIAKFDYAYLFLAYGTVFFAFSGASAIPQMRRVLKGQENKLASAIVTAKLIIFVIYILFTVTVLSITGLHTTEIATVGLDGTFGLLMFYLANILALFTISTSFFSLGLALKNVYHLDYKIRNSYAWLFTMVPPTILFLMGLNDFVGILNFIGAVGGGILGVLIILIFWQAKKKGNRNPEFSLPELKPLGWILIVMFLVGILYTLVHPT</sequence>
<dbReference type="EMBL" id="PEZZ01000024">
    <property type="protein sequence ID" value="PIS05057.1"/>
    <property type="molecule type" value="Genomic_DNA"/>
</dbReference>
<evidence type="ECO:0000256" key="8">
    <source>
        <dbReference type="SAM" id="Phobius"/>
    </source>
</evidence>
<name>A0A2H0W184_9BACT</name>
<evidence type="ECO:0008006" key="11">
    <source>
        <dbReference type="Google" id="ProtNLM"/>
    </source>
</evidence>
<reference evidence="10" key="1">
    <citation type="submission" date="2017-09" db="EMBL/GenBank/DDBJ databases">
        <title>Depth-based differentiation of microbial function through sediment-hosted aquifers and enrichment of novel symbionts in the deep terrestrial subsurface.</title>
        <authorList>
            <person name="Probst A.J."/>
            <person name="Ladd B."/>
            <person name="Jarett J.K."/>
            <person name="Geller-Mcgrath D.E."/>
            <person name="Sieber C.M.K."/>
            <person name="Emerson J.B."/>
            <person name="Anantharaman K."/>
            <person name="Thomas B.C."/>
            <person name="Malmstrom R."/>
            <person name="Stieglmeier M."/>
            <person name="Klingl A."/>
            <person name="Woyke T."/>
            <person name="Ryan C.M."/>
            <person name="Banfield J.F."/>
        </authorList>
    </citation>
    <scope>NUCLEOTIDE SEQUENCE [LARGE SCALE GENOMIC DNA]</scope>
</reference>
<feature type="transmembrane region" description="Helical" evidence="8">
    <location>
        <begin position="337"/>
        <end position="358"/>
    </location>
</feature>
<protein>
    <recommendedName>
        <fullName evidence="11">Amino acid permease</fullName>
    </recommendedName>
</protein>
<evidence type="ECO:0000256" key="4">
    <source>
        <dbReference type="ARBA" id="ARBA00022519"/>
    </source>
</evidence>
<evidence type="ECO:0000313" key="9">
    <source>
        <dbReference type="EMBL" id="PIS05057.1"/>
    </source>
</evidence>
<accession>A0A2H0W184</accession>
<feature type="transmembrane region" description="Helical" evidence="8">
    <location>
        <begin position="276"/>
        <end position="300"/>
    </location>
</feature>
<feature type="transmembrane region" description="Helical" evidence="8">
    <location>
        <begin position="199"/>
        <end position="219"/>
    </location>
</feature>
<dbReference type="PANTHER" id="PTHR32195">
    <property type="entry name" value="OS07G0662800 PROTEIN"/>
    <property type="match status" value="1"/>
</dbReference>
<dbReference type="GO" id="GO:0005886">
    <property type="term" value="C:plasma membrane"/>
    <property type="evidence" value="ECO:0007669"/>
    <property type="project" value="UniProtKB-SubCell"/>
</dbReference>
<feature type="transmembrane region" description="Helical" evidence="8">
    <location>
        <begin position="231"/>
        <end position="256"/>
    </location>
</feature>
<feature type="transmembrane region" description="Helical" evidence="8">
    <location>
        <begin position="312"/>
        <end position="331"/>
    </location>
</feature>
<evidence type="ECO:0000256" key="7">
    <source>
        <dbReference type="ARBA" id="ARBA00023136"/>
    </source>
</evidence>
<dbReference type="GO" id="GO:0003333">
    <property type="term" value="P:amino acid transmembrane transport"/>
    <property type="evidence" value="ECO:0007669"/>
    <property type="project" value="InterPro"/>
</dbReference>
<keyword evidence="4" id="KW-0997">Cell inner membrane</keyword>
<keyword evidence="2" id="KW-0813">Transport</keyword>
<dbReference type="InterPro" id="IPR018227">
    <property type="entry name" value="Amino_acid_transport_2"/>
</dbReference>
<keyword evidence="6 8" id="KW-1133">Transmembrane helix</keyword>